<dbReference type="EMBL" id="JAIWYP010000006">
    <property type="protein sequence ID" value="KAH3805968.1"/>
    <property type="molecule type" value="Genomic_DNA"/>
</dbReference>
<reference evidence="4" key="2">
    <citation type="submission" date="2020-11" db="EMBL/GenBank/DDBJ databases">
        <authorList>
            <person name="McCartney M.A."/>
            <person name="Auch B."/>
            <person name="Kono T."/>
            <person name="Mallez S."/>
            <person name="Becker A."/>
            <person name="Gohl D.M."/>
            <person name="Silverstein K.A.T."/>
            <person name="Koren S."/>
            <person name="Bechman K.B."/>
            <person name="Herman A."/>
            <person name="Abrahante J.E."/>
            <person name="Garbe J."/>
        </authorList>
    </citation>
    <scope>NUCLEOTIDE SEQUENCE</scope>
    <source>
        <strain evidence="4">Duluth1</strain>
        <tissue evidence="4">Whole animal</tissue>
    </source>
</reference>
<dbReference type="AlphaFoldDB" id="A0A9D4JER6"/>
<evidence type="ECO:0000259" key="3">
    <source>
        <dbReference type="PROSITE" id="PS50011"/>
    </source>
</evidence>
<dbReference type="InterPro" id="IPR001245">
    <property type="entry name" value="Ser-Thr/Tyr_kinase_cat_dom"/>
</dbReference>
<dbReference type="GO" id="GO:0004672">
    <property type="term" value="F:protein kinase activity"/>
    <property type="evidence" value="ECO:0007669"/>
    <property type="project" value="InterPro"/>
</dbReference>
<dbReference type="InterPro" id="IPR050198">
    <property type="entry name" value="Non-receptor_tyrosine_kinases"/>
</dbReference>
<evidence type="ECO:0000313" key="5">
    <source>
        <dbReference type="Proteomes" id="UP000828390"/>
    </source>
</evidence>
<gene>
    <name evidence="4" type="ORF">DPMN_134278</name>
</gene>
<dbReference type="PANTHER" id="PTHR24418">
    <property type="entry name" value="TYROSINE-PROTEIN KINASE"/>
    <property type="match status" value="1"/>
</dbReference>
<dbReference type="InterPro" id="IPR011009">
    <property type="entry name" value="Kinase-like_dom_sf"/>
</dbReference>
<dbReference type="SUPFAM" id="SSF56112">
    <property type="entry name" value="Protein kinase-like (PK-like)"/>
    <property type="match status" value="1"/>
</dbReference>
<keyword evidence="5" id="KW-1185">Reference proteome</keyword>
<evidence type="ECO:0000256" key="2">
    <source>
        <dbReference type="ARBA" id="ARBA00022840"/>
    </source>
</evidence>
<dbReference type="GO" id="GO:0005524">
    <property type="term" value="F:ATP binding"/>
    <property type="evidence" value="ECO:0007669"/>
    <property type="project" value="UniProtKB-KW"/>
</dbReference>
<dbReference type="InterPro" id="IPR000719">
    <property type="entry name" value="Prot_kinase_dom"/>
</dbReference>
<dbReference type="PROSITE" id="PS50011">
    <property type="entry name" value="PROTEIN_KINASE_DOM"/>
    <property type="match status" value="1"/>
</dbReference>
<dbReference type="Proteomes" id="UP000828390">
    <property type="component" value="Unassembled WGS sequence"/>
</dbReference>
<dbReference type="Pfam" id="PF07714">
    <property type="entry name" value="PK_Tyr_Ser-Thr"/>
    <property type="match status" value="1"/>
</dbReference>
<keyword evidence="2" id="KW-0067">ATP-binding</keyword>
<proteinExistence type="predicted"/>
<comment type="caution">
    <text evidence="4">The sequence shown here is derived from an EMBL/GenBank/DDBJ whole genome shotgun (WGS) entry which is preliminary data.</text>
</comment>
<organism evidence="4 5">
    <name type="scientific">Dreissena polymorpha</name>
    <name type="common">Zebra mussel</name>
    <name type="synonym">Mytilus polymorpha</name>
    <dbReference type="NCBI Taxonomy" id="45954"/>
    <lineage>
        <taxon>Eukaryota</taxon>
        <taxon>Metazoa</taxon>
        <taxon>Spiralia</taxon>
        <taxon>Lophotrochozoa</taxon>
        <taxon>Mollusca</taxon>
        <taxon>Bivalvia</taxon>
        <taxon>Autobranchia</taxon>
        <taxon>Heteroconchia</taxon>
        <taxon>Euheterodonta</taxon>
        <taxon>Imparidentia</taxon>
        <taxon>Neoheterodontei</taxon>
        <taxon>Myida</taxon>
        <taxon>Dreissenoidea</taxon>
        <taxon>Dreissenidae</taxon>
        <taxon>Dreissena</taxon>
    </lineage>
</organism>
<accession>A0A9D4JER6</accession>
<name>A0A9D4JER6_DREPO</name>
<evidence type="ECO:0000313" key="4">
    <source>
        <dbReference type="EMBL" id="KAH3805968.1"/>
    </source>
</evidence>
<feature type="domain" description="Protein kinase" evidence="3">
    <location>
        <begin position="1"/>
        <end position="76"/>
    </location>
</feature>
<keyword evidence="1" id="KW-0547">Nucleotide-binding</keyword>
<reference evidence="4" key="1">
    <citation type="journal article" date="2019" name="bioRxiv">
        <title>The Genome of the Zebra Mussel, Dreissena polymorpha: A Resource for Invasive Species Research.</title>
        <authorList>
            <person name="McCartney M.A."/>
            <person name="Auch B."/>
            <person name="Kono T."/>
            <person name="Mallez S."/>
            <person name="Zhang Y."/>
            <person name="Obille A."/>
            <person name="Becker A."/>
            <person name="Abrahante J.E."/>
            <person name="Garbe J."/>
            <person name="Badalamenti J.P."/>
            <person name="Herman A."/>
            <person name="Mangelson H."/>
            <person name="Liachko I."/>
            <person name="Sullivan S."/>
            <person name="Sone E.D."/>
            <person name="Koren S."/>
            <person name="Silverstein K.A.T."/>
            <person name="Beckman K.B."/>
            <person name="Gohl D.M."/>
        </authorList>
    </citation>
    <scope>NUCLEOTIDE SEQUENCE</scope>
    <source>
        <strain evidence="4">Duluth1</strain>
        <tissue evidence="4">Whole animal</tissue>
    </source>
</reference>
<dbReference type="Gene3D" id="1.10.510.10">
    <property type="entry name" value="Transferase(Phosphotransferase) domain 1"/>
    <property type="match status" value="1"/>
</dbReference>
<protein>
    <recommendedName>
        <fullName evidence="3">Protein kinase domain-containing protein</fullName>
    </recommendedName>
</protein>
<evidence type="ECO:0000256" key="1">
    <source>
        <dbReference type="ARBA" id="ARBA00022741"/>
    </source>
</evidence>
<sequence>MPGLLTPEAFLEEAKLMHLLRHQKIVQLIAVRTTTEPIWIIRELLVNGALKDYLRKDEGRTITFNIIADMAGQVWD</sequence>